<keyword evidence="3" id="KW-0808">Transferase</keyword>
<name>A0AAV5VSI7_9BILA</name>
<dbReference type="GO" id="GO:0050265">
    <property type="term" value="F:RNA uridylyltransferase activity"/>
    <property type="evidence" value="ECO:0007669"/>
    <property type="project" value="TreeGrafter"/>
</dbReference>
<organism evidence="7 8">
    <name type="scientific">Pristionchus fissidentatus</name>
    <dbReference type="NCBI Taxonomy" id="1538716"/>
    <lineage>
        <taxon>Eukaryota</taxon>
        <taxon>Metazoa</taxon>
        <taxon>Ecdysozoa</taxon>
        <taxon>Nematoda</taxon>
        <taxon>Chromadorea</taxon>
        <taxon>Rhabditida</taxon>
        <taxon>Rhabditina</taxon>
        <taxon>Diplogasteromorpha</taxon>
        <taxon>Diplogasteroidea</taxon>
        <taxon>Neodiplogasteridae</taxon>
        <taxon>Pristionchus</taxon>
    </lineage>
</organism>
<feature type="non-terminal residue" evidence="7">
    <location>
        <position position="1"/>
    </location>
</feature>
<dbReference type="Gene3D" id="1.10.1410.10">
    <property type="match status" value="1"/>
</dbReference>
<dbReference type="InterPro" id="IPR002058">
    <property type="entry name" value="PAP_assoc"/>
</dbReference>
<dbReference type="EMBL" id="BTSY01000003">
    <property type="protein sequence ID" value="GMT20970.1"/>
    <property type="molecule type" value="Genomic_DNA"/>
</dbReference>
<feature type="domain" description="PAP-associated" evidence="6">
    <location>
        <begin position="134"/>
        <end position="183"/>
    </location>
</feature>
<dbReference type="PANTHER" id="PTHR12271:SF66">
    <property type="entry name" value="TERMINAL URIDYLYLTRANSFERASE TAILOR"/>
    <property type="match status" value="1"/>
</dbReference>
<evidence type="ECO:0000256" key="2">
    <source>
        <dbReference type="ARBA" id="ARBA00001946"/>
    </source>
</evidence>
<comment type="cofactor">
    <cofactor evidence="1">
        <name>Mn(2+)</name>
        <dbReference type="ChEBI" id="CHEBI:29035"/>
    </cofactor>
</comment>
<proteinExistence type="predicted"/>
<dbReference type="Proteomes" id="UP001432322">
    <property type="component" value="Unassembled WGS sequence"/>
</dbReference>
<gene>
    <name evidence="7" type="ORF">PFISCL1PPCAC_12267</name>
</gene>
<dbReference type="Pfam" id="PF03828">
    <property type="entry name" value="PAP_assoc"/>
    <property type="match status" value="1"/>
</dbReference>
<dbReference type="GO" id="GO:0031123">
    <property type="term" value="P:RNA 3'-end processing"/>
    <property type="evidence" value="ECO:0007669"/>
    <property type="project" value="TreeGrafter"/>
</dbReference>
<evidence type="ECO:0000313" key="8">
    <source>
        <dbReference type="Proteomes" id="UP001432322"/>
    </source>
</evidence>
<evidence type="ECO:0000256" key="3">
    <source>
        <dbReference type="ARBA" id="ARBA00022679"/>
    </source>
</evidence>
<comment type="caution">
    <text evidence="7">The sequence shown here is derived from an EMBL/GenBank/DDBJ whole genome shotgun (WGS) entry which is preliminary data.</text>
</comment>
<keyword evidence="4" id="KW-0479">Metal-binding</keyword>
<evidence type="ECO:0000256" key="1">
    <source>
        <dbReference type="ARBA" id="ARBA00001936"/>
    </source>
</evidence>
<sequence length="254" mass="28747">SSCQVPIVKFSIQTNSGEEIDGDISYYNDLALHNTRLLARYCSWTKGNLLAKLGVFIKRWAKKCGISDASQGSLSSYTHIILMIHFLQQLQPAPLLPVLQEIGQKNEILVDGCDVYFCDDEPPPYWSSCNLSGGELFLQFLDYYAKFDWQNEVVQIRRAGRLNKTEKRWDNKMCIEDPFILNHNLGGNVGNEMFSFIVKSFAVARDVFCSHKERYLFTGSIEGESIKREIGEDSIFEYGNALLSRCQSSLGAAP</sequence>
<evidence type="ECO:0000259" key="6">
    <source>
        <dbReference type="Pfam" id="PF03828"/>
    </source>
</evidence>
<accession>A0AAV5VSI7</accession>
<reference evidence="7" key="1">
    <citation type="submission" date="2023-10" db="EMBL/GenBank/DDBJ databases">
        <title>Genome assembly of Pristionchus species.</title>
        <authorList>
            <person name="Yoshida K."/>
            <person name="Sommer R.J."/>
        </authorList>
    </citation>
    <scope>NUCLEOTIDE SEQUENCE</scope>
    <source>
        <strain evidence="7">RS5133</strain>
    </source>
</reference>
<evidence type="ECO:0000313" key="7">
    <source>
        <dbReference type="EMBL" id="GMT20970.1"/>
    </source>
</evidence>
<dbReference type="PANTHER" id="PTHR12271">
    <property type="entry name" value="POLY A POLYMERASE CID PAP -RELATED"/>
    <property type="match status" value="1"/>
</dbReference>
<dbReference type="GO" id="GO:0046872">
    <property type="term" value="F:metal ion binding"/>
    <property type="evidence" value="ECO:0007669"/>
    <property type="project" value="UniProtKB-KW"/>
</dbReference>
<protein>
    <recommendedName>
        <fullName evidence="6">PAP-associated domain-containing protein</fullName>
    </recommendedName>
</protein>
<keyword evidence="5" id="KW-0460">Magnesium</keyword>
<dbReference type="AlphaFoldDB" id="A0AAV5VSI7"/>
<comment type="cofactor">
    <cofactor evidence="2">
        <name>Mg(2+)</name>
        <dbReference type="ChEBI" id="CHEBI:18420"/>
    </cofactor>
</comment>
<feature type="non-terminal residue" evidence="7">
    <location>
        <position position="254"/>
    </location>
</feature>
<keyword evidence="8" id="KW-1185">Reference proteome</keyword>
<evidence type="ECO:0000256" key="5">
    <source>
        <dbReference type="ARBA" id="ARBA00022842"/>
    </source>
</evidence>
<evidence type="ECO:0000256" key="4">
    <source>
        <dbReference type="ARBA" id="ARBA00022723"/>
    </source>
</evidence>
<dbReference type="SUPFAM" id="SSF81301">
    <property type="entry name" value="Nucleotidyltransferase"/>
    <property type="match status" value="1"/>
</dbReference>
<dbReference type="SUPFAM" id="SSF81631">
    <property type="entry name" value="PAP/OAS1 substrate-binding domain"/>
    <property type="match status" value="1"/>
</dbReference>
<dbReference type="InterPro" id="IPR043519">
    <property type="entry name" value="NT_sf"/>
</dbReference>